<evidence type="ECO:0000313" key="2">
    <source>
        <dbReference type="Proteomes" id="UP000199017"/>
    </source>
</evidence>
<organism evidence="1 2">
    <name type="scientific">Alteribacillus bidgolensis</name>
    <dbReference type="NCBI Taxonomy" id="930129"/>
    <lineage>
        <taxon>Bacteria</taxon>
        <taxon>Bacillati</taxon>
        <taxon>Bacillota</taxon>
        <taxon>Bacilli</taxon>
        <taxon>Bacillales</taxon>
        <taxon>Bacillaceae</taxon>
        <taxon>Alteribacillus</taxon>
    </lineage>
</organism>
<dbReference type="STRING" id="930129.SAMN05216352_101387"/>
<accession>A0A1G8CNP0</accession>
<keyword evidence="2" id="KW-1185">Reference proteome</keyword>
<proteinExistence type="predicted"/>
<dbReference type="AlphaFoldDB" id="A0A1G8CNP0"/>
<protein>
    <submittedName>
        <fullName evidence="1">Bacillithiol system protein YtxJ</fullName>
    </submittedName>
</protein>
<dbReference type="Pfam" id="PF11009">
    <property type="entry name" value="BrxC"/>
    <property type="match status" value="1"/>
</dbReference>
<dbReference type="InterPro" id="IPR022551">
    <property type="entry name" value="BrxC"/>
</dbReference>
<name>A0A1G8CNP0_9BACI</name>
<dbReference type="Gene3D" id="3.40.30.10">
    <property type="entry name" value="Glutaredoxin"/>
    <property type="match status" value="1"/>
</dbReference>
<sequence>MTALTELTTMEDWEHILEKSNEQAVMIIKHSTACPISADAWEEVQAGVEEMSESEAEFVFVKVIESRPVSQKIADDIEIKHESPQAILVKNKKAVWDTSHSDITKQAIQSAVRS</sequence>
<dbReference type="EMBL" id="FNDU01000001">
    <property type="protein sequence ID" value="SDH46923.1"/>
    <property type="molecule type" value="Genomic_DNA"/>
</dbReference>
<dbReference type="RefSeq" id="WP_245917759.1">
    <property type="nucleotide sequence ID" value="NZ_FNDU01000001.1"/>
</dbReference>
<reference evidence="1 2" key="1">
    <citation type="submission" date="2016-10" db="EMBL/GenBank/DDBJ databases">
        <authorList>
            <person name="de Groot N.N."/>
        </authorList>
    </citation>
    <scope>NUCLEOTIDE SEQUENCE [LARGE SCALE GENOMIC DNA]</scope>
    <source>
        <strain evidence="2">P4B,CCM 7963,CECT 7998,DSM 25260,IBRC-M 10614,KCTC 13821</strain>
    </source>
</reference>
<gene>
    <name evidence="1" type="ORF">SAMN05216352_101387</name>
</gene>
<dbReference type="NCBIfam" id="TIGR04019">
    <property type="entry name" value="B_thiol_YtxJ"/>
    <property type="match status" value="1"/>
</dbReference>
<dbReference type="Proteomes" id="UP000199017">
    <property type="component" value="Unassembled WGS sequence"/>
</dbReference>
<evidence type="ECO:0000313" key="1">
    <source>
        <dbReference type="EMBL" id="SDH46923.1"/>
    </source>
</evidence>